<organism evidence="1 2">
    <name type="scientific">Paramuricea clavata</name>
    <name type="common">Red gorgonian</name>
    <name type="synonym">Violescent sea-whip</name>
    <dbReference type="NCBI Taxonomy" id="317549"/>
    <lineage>
        <taxon>Eukaryota</taxon>
        <taxon>Metazoa</taxon>
        <taxon>Cnidaria</taxon>
        <taxon>Anthozoa</taxon>
        <taxon>Octocorallia</taxon>
        <taxon>Malacalcyonacea</taxon>
        <taxon>Plexauridae</taxon>
        <taxon>Paramuricea</taxon>
    </lineage>
</organism>
<dbReference type="Proteomes" id="UP001152795">
    <property type="component" value="Unassembled WGS sequence"/>
</dbReference>
<evidence type="ECO:0000313" key="1">
    <source>
        <dbReference type="EMBL" id="CAB4046075.1"/>
    </source>
</evidence>
<comment type="caution">
    <text evidence="1">The sequence shown here is derived from an EMBL/GenBank/DDBJ whole genome shotgun (WGS) entry which is preliminary data.</text>
</comment>
<keyword evidence="2" id="KW-1185">Reference proteome</keyword>
<protein>
    <submittedName>
        <fullName evidence="1">Uncharacterized protein</fullName>
    </submittedName>
</protein>
<gene>
    <name evidence="1" type="ORF">PACLA_8A001371</name>
</gene>
<reference evidence="1" key="1">
    <citation type="submission" date="2020-04" db="EMBL/GenBank/DDBJ databases">
        <authorList>
            <person name="Alioto T."/>
            <person name="Alioto T."/>
            <person name="Gomez Garrido J."/>
        </authorList>
    </citation>
    <scope>NUCLEOTIDE SEQUENCE</scope>
    <source>
        <strain evidence="1">A484AB</strain>
    </source>
</reference>
<dbReference type="EMBL" id="CACRXK020045480">
    <property type="protein sequence ID" value="CAB4046075.1"/>
    <property type="molecule type" value="Genomic_DNA"/>
</dbReference>
<dbReference type="AlphaFoldDB" id="A0A6S7KKN0"/>
<accession>A0A6S7KKN0</accession>
<sequence>MASRMEPFESTCPPNVDSISASLRLYRGHLSRVIKSSAKATSDFMDSQDSASLTEKKDNIRKYFRRIENLTLILQDIDPDNAPKYDADLVFDGERSDEAIH</sequence>
<evidence type="ECO:0000313" key="2">
    <source>
        <dbReference type="Proteomes" id="UP001152795"/>
    </source>
</evidence>
<proteinExistence type="predicted"/>
<name>A0A6S7KKN0_PARCT</name>
<feature type="non-terminal residue" evidence="1">
    <location>
        <position position="101"/>
    </location>
</feature>